<name>A0ACB8FST7_9SAUR</name>
<evidence type="ECO:0000313" key="1">
    <source>
        <dbReference type="EMBL" id="KAH8008419.1"/>
    </source>
</evidence>
<comment type="caution">
    <text evidence="1">The sequence shown here is derived from an EMBL/GenBank/DDBJ whole genome shotgun (WGS) entry which is preliminary data.</text>
</comment>
<organism evidence="1 2">
    <name type="scientific">Sphaerodactylus townsendi</name>
    <dbReference type="NCBI Taxonomy" id="933632"/>
    <lineage>
        <taxon>Eukaryota</taxon>
        <taxon>Metazoa</taxon>
        <taxon>Chordata</taxon>
        <taxon>Craniata</taxon>
        <taxon>Vertebrata</taxon>
        <taxon>Euteleostomi</taxon>
        <taxon>Lepidosauria</taxon>
        <taxon>Squamata</taxon>
        <taxon>Bifurcata</taxon>
        <taxon>Gekkota</taxon>
        <taxon>Sphaerodactylidae</taxon>
        <taxon>Sphaerodactylus</taxon>
    </lineage>
</organism>
<sequence>MASSGIAHNSRVEASKDQNYEELKKEHLRAKKLFVDRTFVYNGTVKRPKDISKTPKFISNGMTRADVVQGYLGNCWFMSAAASLTLRPQLLQHVVPPCQDFDCEYAGIFHFRFWQFGKWVDVVVDDQLPLDETGKTLKYGTSTDENEFWMPLLEKAYAKLKGSYEAIDGGFSKNAFVNLTGGIGELIKLRCCDPENLCKRAERALGRNSVMAAGILRESEEGLQGLFNLHSYSVTKIHKVTVEGKKMTLVRLRNPHGETEWTGDWSDDE</sequence>
<protein>
    <submittedName>
        <fullName evidence="1">Uncharacterized protein</fullName>
    </submittedName>
</protein>
<dbReference type="EMBL" id="CM037619">
    <property type="protein sequence ID" value="KAH8008419.1"/>
    <property type="molecule type" value="Genomic_DNA"/>
</dbReference>
<keyword evidence="2" id="KW-1185">Reference proteome</keyword>
<accession>A0ACB8FST7</accession>
<gene>
    <name evidence="1" type="ORF">K3G42_029512</name>
</gene>
<proteinExistence type="predicted"/>
<evidence type="ECO:0000313" key="2">
    <source>
        <dbReference type="Proteomes" id="UP000827872"/>
    </source>
</evidence>
<dbReference type="Proteomes" id="UP000827872">
    <property type="component" value="Linkage Group LG06"/>
</dbReference>
<reference evidence="1" key="1">
    <citation type="submission" date="2021-08" db="EMBL/GenBank/DDBJ databases">
        <title>The first chromosome-level gecko genome reveals the dynamic sex chromosomes of Neotropical dwarf geckos (Sphaerodactylidae: Sphaerodactylus).</title>
        <authorList>
            <person name="Pinto B.J."/>
            <person name="Keating S.E."/>
            <person name="Gamble T."/>
        </authorList>
    </citation>
    <scope>NUCLEOTIDE SEQUENCE</scope>
    <source>
        <strain evidence="1">TG3544</strain>
    </source>
</reference>